<evidence type="ECO:0000256" key="1">
    <source>
        <dbReference type="SAM" id="Phobius"/>
    </source>
</evidence>
<keyword evidence="1" id="KW-0812">Transmembrane</keyword>
<protein>
    <submittedName>
        <fullName evidence="2">Uncharacterized protein</fullName>
    </submittedName>
</protein>
<dbReference type="AlphaFoldDB" id="A0A3D9LBY9"/>
<proteinExistence type="predicted"/>
<gene>
    <name evidence="2" type="ORF">C8E99_1720</name>
</gene>
<keyword evidence="3" id="KW-1185">Reference proteome</keyword>
<dbReference type="Proteomes" id="UP000256727">
    <property type="component" value="Unassembled WGS sequence"/>
</dbReference>
<feature type="transmembrane region" description="Helical" evidence="1">
    <location>
        <begin position="12"/>
        <end position="33"/>
    </location>
</feature>
<accession>A0A3D9LBY9</accession>
<keyword evidence="1" id="KW-1133">Transmembrane helix</keyword>
<organism evidence="2 3">
    <name type="scientific">Citricoccus muralis</name>
    <dbReference type="NCBI Taxonomy" id="169134"/>
    <lineage>
        <taxon>Bacteria</taxon>
        <taxon>Bacillati</taxon>
        <taxon>Actinomycetota</taxon>
        <taxon>Actinomycetes</taxon>
        <taxon>Micrococcales</taxon>
        <taxon>Micrococcaceae</taxon>
        <taxon>Citricoccus</taxon>
    </lineage>
</organism>
<sequence length="37" mass="3913">MSLLALEVFFTVLLVIAGLAMAAFAVLVVSGLYKGQR</sequence>
<evidence type="ECO:0000313" key="3">
    <source>
        <dbReference type="Proteomes" id="UP000256727"/>
    </source>
</evidence>
<name>A0A3D9LBY9_9MICC</name>
<keyword evidence="1" id="KW-0472">Membrane</keyword>
<evidence type="ECO:0000313" key="2">
    <source>
        <dbReference type="EMBL" id="REE03899.1"/>
    </source>
</evidence>
<comment type="caution">
    <text evidence="2">The sequence shown here is derived from an EMBL/GenBank/DDBJ whole genome shotgun (WGS) entry which is preliminary data.</text>
</comment>
<dbReference type="EMBL" id="QREH01000001">
    <property type="protein sequence ID" value="REE03899.1"/>
    <property type="molecule type" value="Genomic_DNA"/>
</dbReference>
<reference evidence="2 3" key="1">
    <citation type="submission" date="2018-07" db="EMBL/GenBank/DDBJ databases">
        <title>Sequencing the genomes of 1000 actinobacteria strains.</title>
        <authorList>
            <person name="Klenk H.-P."/>
        </authorList>
    </citation>
    <scope>NUCLEOTIDE SEQUENCE [LARGE SCALE GENOMIC DNA]</scope>
    <source>
        <strain evidence="2 3">DSM 14442</strain>
    </source>
</reference>